<accession>A0AAW8CWP9</accession>
<evidence type="ECO:0000256" key="2">
    <source>
        <dbReference type="ARBA" id="ARBA00023015"/>
    </source>
</evidence>
<dbReference type="InterPro" id="IPR005119">
    <property type="entry name" value="LysR_subst-bd"/>
</dbReference>
<dbReference type="PROSITE" id="PS50931">
    <property type="entry name" value="HTH_LYSR"/>
    <property type="match status" value="1"/>
</dbReference>
<evidence type="ECO:0000256" key="1">
    <source>
        <dbReference type="ARBA" id="ARBA00009437"/>
    </source>
</evidence>
<evidence type="ECO:0000259" key="5">
    <source>
        <dbReference type="PROSITE" id="PS50931"/>
    </source>
</evidence>
<dbReference type="EMBL" id="JAUSRD010000003">
    <property type="protein sequence ID" value="MDP9892309.1"/>
    <property type="molecule type" value="Genomic_DNA"/>
</dbReference>
<dbReference type="PANTHER" id="PTHR30118:SF15">
    <property type="entry name" value="TRANSCRIPTIONAL REGULATORY PROTEIN"/>
    <property type="match status" value="1"/>
</dbReference>
<dbReference type="Proteomes" id="UP001242045">
    <property type="component" value="Unassembled WGS sequence"/>
</dbReference>
<dbReference type="InterPro" id="IPR050389">
    <property type="entry name" value="LysR-type_TF"/>
</dbReference>
<comment type="similarity">
    <text evidence="1">Belongs to the LysR transcriptional regulatory family.</text>
</comment>
<dbReference type="RefSeq" id="WP_307684290.1">
    <property type="nucleotide sequence ID" value="NZ_JAUSRD010000003.1"/>
</dbReference>
<sequence>MATVNPNRMDLNLLRVFDAVFEDQNLLRAGKRLHLSQSAISHALARLREALQDELFIRTARGMEPTARALAMAAPLREALRSIHDTLGVQPFDPATASRTFVLAANDYVTSVLLVGLSRRVAAIAPAVNLVVRPSTRLDLAEQIDVGRIDLAIGIFAEVPPRFQSGPVWTQEDVLVMRKGHPLRRRRLRVDDLAEFPLVTVSLGGQEEGAVSGYIVERGLARQSEMFDRQALEDALAAIGQRPRYRVTVPHSLAVPELLVDSDMLSIVPAPLAQAFASRGDVHAKPLPYEVANVSLRAIWHRRHEHDPAHVWLREQLAEIAESTRGDQGTRQG</sequence>
<proteinExistence type="inferred from homology"/>
<protein>
    <submittedName>
        <fullName evidence="6">DNA-binding transcriptional LysR family regulator</fullName>
    </submittedName>
</protein>
<dbReference type="InterPro" id="IPR036390">
    <property type="entry name" value="WH_DNA-bd_sf"/>
</dbReference>
<dbReference type="GO" id="GO:0003700">
    <property type="term" value="F:DNA-binding transcription factor activity"/>
    <property type="evidence" value="ECO:0007669"/>
    <property type="project" value="InterPro"/>
</dbReference>
<dbReference type="GO" id="GO:0003677">
    <property type="term" value="F:DNA binding"/>
    <property type="evidence" value="ECO:0007669"/>
    <property type="project" value="UniProtKB-KW"/>
</dbReference>
<comment type="caution">
    <text evidence="6">The sequence shown here is derived from an EMBL/GenBank/DDBJ whole genome shotgun (WGS) entry which is preliminary data.</text>
</comment>
<keyword evidence="3 6" id="KW-0238">DNA-binding</keyword>
<dbReference type="CDD" id="cd08469">
    <property type="entry name" value="PBP2_PnbR"/>
    <property type="match status" value="1"/>
</dbReference>
<name>A0AAW8CWP9_9BURK</name>
<dbReference type="Gene3D" id="3.40.190.10">
    <property type="entry name" value="Periplasmic binding protein-like II"/>
    <property type="match status" value="2"/>
</dbReference>
<dbReference type="SUPFAM" id="SSF46785">
    <property type="entry name" value="Winged helix' DNA-binding domain"/>
    <property type="match status" value="1"/>
</dbReference>
<gene>
    <name evidence="6" type="ORF">J2W31_001414</name>
</gene>
<feature type="domain" description="HTH lysR-type" evidence="5">
    <location>
        <begin position="9"/>
        <end position="66"/>
    </location>
</feature>
<evidence type="ECO:0000313" key="7">
    <source>
        <dbReference type="Proteomes" id="UP001242045"/>
    </source>
</evidence>
<dbReference type="InterPro" id="IPR036388">
    <property type="entry name" value="WH-like_DNA-bd_sf"/>
</dbReference>
<dbReference type="Pfam" id="PF03466">
    <property type="entry name" value="LysR_substrate"/>
    <property type="match status" value="2"/>
</dbReference>
<organism evidence="6 7">
    <name type="scientific">Variovorax boronicumulans</name>
    <dbReference type="NCBI Taxonomy" id="436515"/>
    <lineage>
        <taxon>Bacteria</taxon>
        <taxon>Pseudomonadati</taxon>
        <taxon>Pseudomonadota</taxon>
        <taxon>Betaproteobacteria</taxon>
        <taxon>Burkholderiales</taxon>
        <taxon>Comamonadaceae</taxon>
        <taxon>Variovorax</taxon>
    </lineage>
</organism>
<dbReference type="Gene3D" id="1.10.10.10">
    <property type="entry name" value="Winged helix-like DNA-binding domain superfamily/Winged helix DNA-binding domain"/>
    <property type="match status" value="1"/>
</dbReference>
<dbReference type="Pfam" id="PF00126">
    <property type="entry name" value="HTH_1"/>
    <property type="match status" value="1"/>
</dbReference>
<dbReference type="InterPro" id="IPR000847">
    <property type="entry name" value="LysR_HTH_N"/>
</dbReference>
<keyword evidence="2" id="KW-0805">Transcription regulation</keyword>
<dbReference type="PANTHER" id="PTHR30118">
    <property type="entry name" value="HTH-TYPE TRANSCRIPTIONAL REGULATOR LEUO-RELATED"/>
    <property type="match status" value="1"/>
</dbReference>
<keyword evidence="4" id="KW-0804">Transcription</keyword>
<dbReference type="PRINTS" id="PR00039">
    <property type="entry name" value="HTHLYSR"/>
</dbReference>
<dbReference type="SUPFAM" id="SSF53850">
    <property type="entry name" value="Periplasmic binding protein-like II"/>
    <property type="match status" value="1"/>
</dbReference>
<dbReference type="AlphaFoldDB" id="A0AAW8CWP9"/>
<reference evidence="6" key="1">
    <citation type="submission" date="2023-07" db="EMBL/GenBank/DDBJ databases">
        <title>Sorghum-associated microbial communities from plants grown in Nebraska, USA.</title>
        <authorList>
            <person name="Schachtman D."/>
        </authorList>
    </citation>
    <scope>NUCLEOTIDE SEQUENCE</scope>
    <source>
        <strain evidence="6">DS3754</strain>
    </source>
</reference>
<evidence type="ECO:0000313" key="6">
    <source>
        <dbReference type="EMBL" id="MDP9892309.1"/>
    </source>
</evidence>
<evidence type="ECO:0000256" key="3">
    <source>
        <dbReference type="ARBA" id="ARBA00023125"/>
    </source>
</evidence>
<evidence type="ECO:0000256" key="4">
    <source>
        <dbReference type="ARBA" id="ARBA00023163"/>
    </source>
</evidence>